<dbReference type="EMBL" id="CAUOFW020006835">
    <property type="protein sequence ID" value="CAK9176518.1"/>
    <property type="molecule type" value="Genomic_DNA"/>
</dbReference>
<evidence type="ECO:0000313" key="1">
    <source>
        <dbReference type="EMBL" id="CAK9176518.1"/>
    </source>
</evidence>
<accession>A0ABC8U622</accession>
<keyword evidence="2" id="KW-1185">Reference proteome</keyword>
<gene>
    <name evidence="1" type="ORF">ILEXP_LOCUS46370</name>
</gene>
<dbReference type="InterPro" id="IPR050550">
    <property type="entry name" value="SEC23_SEC24_subfamily"/>
</dbReference>
<proteinExistence type="predicted"/>
<dbReference type="PANTHER" id="PTHR13803:SF4">
    <property type="entry name" value="SECRETORY 24CD, ISOFORM C"/>
    <property type="match status" value="1"/>
</dbReference>
<name>A0ABC8U622_9AQUA</name>
<dbReference type="SUPFAM" id="SSF81995">
    <property type="entry name" value="beta-sandwich domain of Sec23/24"/>
    <property type="match status" value="1"/>
</dbReference>
<reference evidence="1 2" key="1">
    <citation type="submission" date="2024-02" db="EMBL/GenBank/DDBJ databases">
        <authorList>
            <person name="Vignale AGUSTIN F."/>
            <person name="Sosa J E."/>
            <person name="Modenutti C."/>
        </authorList>
    </citation>
    <scope>NUCLEOTIDE SEQUENCE [LARGE SCALE GENOMIC DNA]</scope>
</reference>
<comment type="caution">
    <text evidence="1">The sequence shown here is derived from an EMBL/GenBank/DDBJ whole genome shotgun (WGS) entry which is preliminary data.</text>
</comment>
<dbReference type="Proteomes" id="UP001642360">
    <property type="component" value="Unassembled WGS sequence"/>
</dbReference>
<sequence>MEKGLALEEDKEVGFTGFSLVAYICSDDASMVDDSVGEVYYYYPFSALSDPAKIYNDLRWNITRPQGLEAVMRVRCSQGLQVQEYYGNFCKRVPTDVDLPAKLQFSTECDSVSRKILISLNPYWILATFNSFMLP</sequence>
<dbReference type="AlphaFoldDB" id="A0ABC8U622"/>
<evidence type="ECO:0000313" key="2">
    <source>
        <dbReference type="Proteomes" id="UP001642360"/>
    </source>
</evidence>
<protein>
    <submittedName>
        <fullName evidence="1">Uncharacterized protein</fullName>
    </submittedName>
</protein>
<organism evidence="1 2">
    <name type="scientific">Ilex paraguariensis</name>
    <name type="common">yerba mate</name>
    <dbReference type="NCBI Taxonomy" id="185542"/>
    <lineage>
        <taxon>Eukaryota</taxon>
        <taxon>Viridiplantae</taxon>
        <taxon>Streptophyta</taxon>
        <taxon>Embryophyta</taxon>
        <taxon>Tracheophyta</taxon>
        <taxon>Spermatophyta</taxon>
        <taxon>Magnoliopsida</taxon>
        <taxon>eudicotyledons</taxon>
        <taxon>Gunneridae</taxon>
        <taxon>Pentapetalae</taxon>
        <taxon>asterids</taxon>
        <taxon>campanulids</taxon>
        <taxon>Aquifoliales</taxon>
        <taxon>Aquifoliaceae</taxon>
        <taxon>Ilex</taxon>
    </lineage>
</organism>
<dbReference type="Gene3D" id="2.60.40.1670">
    <property type="entry name" value="beta-sandwich domain of Sec23/24"/>
    <property type="match status" value="1"/>
</dbReference>
<dbReference type="PANTHER" id="PTHR13803">
    <property type="entry name" value="SEC24-RELATED PROTEIN"/>
    <property type="match status" value="1"/>
</dbReference>